<feature type="compositionally biased region" description="Basic residues" evidence="1">
    <location>
        <begin position="164"/>
        <end position="177"/>
    </location>
</feature>
<feature type="compositionally biased region" description="Low complexity" evidence="1">
    <location>
        <begin position="138"/>
        <end position="163"/>
    </location>
</feature>
<proteinExistence type="predicted"/>
<feature type="compositionally biased region" description="Basic residues" evidence="1">
    <location>
        <begin position="1"/>
        <end position="10"/>
    </location>
</feature>
<accession>A0A6J4LWY4</accession>
<evidence type="ECO:0000313" key="2">
    <source>
        <dbReference type="EMBL" id="CAA9344446.1"/>
    </source>
</evidence>
<evidence type="ECO:0000256" key="1">
    <source>
        <dbReference type="SAM" id="MobiDB-lite"/>
    </source>
</evidence>
<sequence>PGANRHRARRVAGVALGARRPAELRRARRGRAAGHGRRGLSRPRRRRRRGGALARRARAVDRGARLGGGARRGARDLPAQPRRALPAHRGAAAGDHRAPLHHHPRARAAAGARHRGGRAVHAPAARARPRHAHHGGRVDAPGDAARGARPAAAPVDDPLARAGRLPRRRRARDRRAV</sequence>
<name>A0A6J4LWY4_9BACT</name>
<reference evidence="2" key="1">
    <citation type="submission" date="2020-02" db="EMBL/GenBank/DDBJ databases">
        <authorList>
            <person name="Meier V. D."/>
        </authorList>
    </citation>
    <scope>NUCLEOTIDE SEQUENCE</scope>
    <source>
        <strain evidence="2">AVDCRST_MAG11</strain>
    </source>
</reference>
<feature type="compositionally biased region" description="Basic residues" evidence="1">
    <location>
        <begin position="99"/>
        <end position="118"/>
    </location>
</feature>
<organism evidence="2">
    <name type="scientific">uncultured Gemmatimonadaceae bacterium</name>
    <dbReference type="NCBI Taxonomy" id="246130"/>
    <lineage>
        <taxon>Bacteria</taxon>
        <taxon>Pseudomonadati</taxon>
        <taxon>Gemmatimonadota</taxon>
        <taxon>Gemmatimonadia</taxon>
        <taxon>Gemmatimonadales</taxon>
        <taxon>Gemmatimonadaceae</taxon>
        <taxon>environmental samples</taxon>
    </lineage>
</organism>
<gene>
    <name evidence="2" type="ORF">AVDCRST_MAG11-3147</name>
</gene>
<feature type="region of interest" description="Disordered" evidence="1">
    <location>
        <begin position="1"/>
        <end position="177"/>
    </location>
</feature>
<dbReference type="EMBL" id="CADCTU010000683">
    <property type="protein sequence ID" value="CAA9344446.1"/>
    <property type="molecule type" value="Genomic_DNA"/>
</dbReference>
<dbReference type="AlphaFoldDB" id="A0A6J4LWY4"/>
<feature type="non-terminal residue" evidence="2">
    <location>
        <position position="1"/>
    </location>
</feature>
<feature type="compositionally biased region" description="Basic residues" evidence="1">
    <location>
        <begin position="26"/>
        <end position="50"/>
    </location>
</feature>
<protein>
    <submittedName>
        <fullName evidence="2">Uncharacterized protein</fullName>
    </submittedName>
</protein>
<feature type="non-terminal residue" evidence="2">
    <location>
        <position position="177"/>
    </location>
</feature>